<organism evidence="3 4">
    <name type="scientific">Brevifollis gellanilyticus</name>
    <dbReference type="NCBI Taxonomy" id="748831"/>
    <lineage>
        <taxon>Bacteria</taxon>
        <taxon>Pseudomonadati</taxon>
        <taxon>Verrucomicrobiota</taxon>
        <taxon>Verrucomicrobiia</taxon>
        <taxon>Verrucomicrobiales</taxon>
        <taxon>Verrucomicrobiaceae</taxon>
    </lineage>
</organism>
<dbReference type="PROSITE" id="PS50126">
    <property type="entry name" value="S1"/>
    <property type="match status" value="1"/>
</dbReference>
<dbReference type="SMART" id="SM00732">
    <property type="entry name" value="YqgFc"/>
    <property type="match status" value="1"/>
</dbReference>
<comment type="caution">
    <text evidence="3">The sequence shown here is derived from an EMBL/GenBank/DDBJ whole genome shotgun (WGS) entry which is preliminary data.</text>
</comment>
<feature type="compositionally biased region" description="Gly residues" evidence="1">
    <location>
        <begin position="781"/>
        <end position="794"/>
    </location>
</feature>
<dbReference type="Pfam" id="PF00575">
    <property type="entry name" value="S1"/>
    <property type="match status" value="1"/>
</dbReference>
<dbReference type="RefSeq" id="WP_146849053.1">
    <property type="nucleotide sequence ID" value="NZ_BKAG01000004.1"/>
</dbReference>
<dbReference type="InterPro" id="IPR044146">
    <property type="entry name" value="S1_Tex"/>
</dbReference>
<dbReference type="GO" id="GO:0003735">
    <property type="term" value="F:structural constituent of ribosome"/>
    <property type="evidence" value="ECO:0007669"/>
    <property type="project" value="TreeGrafter"/>
</dbReference>
<dbReference type="InterPro" id="IPR006641">
    <property type="entry name" value="YqgF/RNaseH-like_dom"/>
</dbReference>
<evidence type="ECO:0000313" key="4">
    <source>
        <dbReference type="Proteomes" id="UP000321577"/>
    </source>
</evidence>
<dbReference type="SUPFAM" id="SSF47781">
    <property type="entry name" value="RuvA domain 2-like"/>
    <property type="match status" value="2"/>
</dbReference>
<dbReference type="InterPro" id="IPR003029">
    <property type="entry name" value="S1_domain"/>
</dbReference>
<dbReference type="Pfam" id="PF16921">
    <property type="entry name" value="Tex_YqgF"/>
    <property type="match status" value="1"/>
</dbReference>
<dbReference type="GO" id="GO:0003729">
    <property type="term" value="F:mRNA binding"/>
    <property type="evidence" value="ECO:0007669"/>
    <property type="project" value="TreeGrafter"/>
</dbReference>
<dbReference type="InterPro" id="IPR012337">
    <property type="entry name" value="RNaseH-like_sf"/>
</dbReference>
<sequence>MSAAAELNINVAHVERVAKELNIKAIQVGATAKLLADGATVPFISRYRKEATGMLDEVQIQNVKDRMEQLVVLDDRRAAIVKSLEERKLMTDVLRAKIEKAETINVLEDIFAPFRPKRRTRATIAKEKGLEPLADFIEANMLTAGADLASEAAKLVNPDHENEELRVKDANDALAGARDIIAERISDNAEARAALRKLFADQGTVVSKVMYGKDKDEEAQKFRDYFDWTEPLKSIPSHRMLAIRRGEKEGYLLMRIQPPEETAVQIVTMMFTKGGNACTEQMKLASADSYKRLLSSSMETEFRLDSKKKADADAVKVFADNLRELLMAAPLGQKRLLGIDPGFRTGCKTVVLDAQGQLLFNDVIYLLGEGNSLMHAKTLVLNLVERFKIEAIAIGNGTASRETEGFINKIGVPKHIPVIMVNESGASIYSASEVAREEFPNHDVTVRGAVSIGRRLMDPLAELVKLDPKSIGVGQYQHDVDQKQLKDGLDNIVISCVNNVGVEVNTASKQLLSYVSGLNSTHAANIVAFRNENGPFKSRKDLMKVPRLGDKAFEQAAGFLRIRDAGHPLDSSAVHPERYPLVEKMAADLGCTVAELMGKADLRQKLDLKKYVSTDVGLPTLQDIMNELAKPGRDPRKQFEVFKFQEGVNEMKDLQVGMKLPGVVTNVTAFGAFIDVGVHQDGLAHVSQLSDSFVRDAAEAVKVGQRVMATVMEVDIQRKRIALSLKSKPDFERKQGGGGGGGPRPAGQGAGGGQGRPGGGGGQGGGNRSGGGGFNNNPFGNLGGGGSSGGGGGDWFSAASAKGKK</sequence>
<dbReference type="SUPFAM" id="SSF158832">
    <property type="entry name" value="Tex N-terminal region-like"/>
    <property type="match status" value="1"/>
</dbReference>
<dbReference type="Gene3D" id="1.10.10.650">
    <property type="entry name" value="RuvA domain 2-like"/>
    <property type="match status" value="1"/>
</dbReference>
<dbReference type="Pfam" id="PF12836">
    <property type="entry name" value="HHH_3"/>
    <property type="match status" value="1"/>
</dbReference>
<feature type="compositionally biased region" description="Gly residues" evidence="1">
    <location>
        <begin position="736"/>
        <end position="774"/>
    </location>
</feature>
<proteinExistence type="predicted"/>
<accession>A0A512M4E0</accession>
<dbReference type="SUPFAM" id="SSF50249">
    <property type="entry name" value="Nucleic acid-binding proteins"/>
    <property type="match status" value="1"/>
</dbReference>
<dbReference type="FunFam" id="1.10.10.650:FF:000001">
    <property type="entry name" value="S1 RNA-binding domain 1"/>
    <property type="match status" value="1"/>
</dbReference>
<dbReference type="FunFam" id="3.30.420.140:FF:000001">
    <property type="entry name" value="RNA-binding transcriptional accessory protein"/>
    <property type="match status" value="1"/>
</dbReference>
<dbReference type="CDD" id="cd05685">
    <property type="entry name" value="S1_Tex"/>
    <property type="match status" value="1"/>
</dbReference>
<dbReference type="AlphaFoldDB" id="A0A512M4E0"/>
<dbReference type="InterPro" id="IPR023323">
    <property type="entry name" value="Tex-like_dom_sf"/>
</dbReference>
<dbReference type="GO" id="GO:0005737">
    <property type="term" value="C:cytoplasm"/>
    <property type="evidence" value="ECO:0007669"/>
    <property type="project" value="UniProtKB-ARBA"/>
</dbReference>
<dbReference type="Gene3D" id="2.40.50.140">
    <property type="entry name" value="Nucleic acid-binding proteins"/>
    <property type="match status" value="1"/>
</dbReference>
<dbReference type="InterPro" id="IPR023319">
    <property type="entry name" value="Tex-like_HTH_dom_sf"/>
</dbReference>
<evidence type="ECO:0000313" key="3">
    <source>
        <dbReference type="EMBL" id="GEP41593.1"/>
    </source>
</evidence>
<feature type="domain" description="S1 motif" evidence="2">
    <location>
        <begin position="657"/>
        <end position="726"/>
    </location>
</feature>
<dbReference type="PANTHER" id="PTHR10724:SF10">
    <property type="entry name" value="S1 RNA-BINDING DOMAIN-CONTAINING PROTEIN 1"/>
    <property type="match status" value="1"/>
</dbReference>
<dbReference type="Pfam" id="PF22706">
    <property type="entry name" value="Tex_central_region"/>
    <property type="match status" value="1"/>
</dbReference>
<dbReference type="Gene3D" id="3.30.420.140">
    <property type="entry name" value="YqgF/RNase H-like domain"/>
    <property type="match status" value="1"/>
</dbReference>
<dbReference type="InterPro" id="IPR010994">
    <property type="entry name" value="RuvA_2-like"/>
</dbReference>
<keyword evidence="4" id="KW-1185">Reference proteome</keyword>
<dbReference type="SUPFAM" id="SSF53098">
    <property type="entry name" value="Ribonuclease H-like"/>
    <property type="match status" value="1"/>
</dbReference>
<dbReference type="Proteomes" id="UP000321577">
    <property type="component" value="Unassembled WGS sequence"/>
</dbReference>
<dbReference type="GO" id="GO:0006412">
    <property type="term" value="P:translation"/>
    <property type="evidence" value="ECO:0007669"/>
    <property type="project" value="TreeGrafter"/>
</dbReference>
<dbReference type="InterPro" id="IPR037027">
    <property type="entry name" value="YqgF/RNaseH-like_dom_sf"/>
</dbReference>
<dbReference type="InterPro" id="IPR050437">
    <property type="entry name" value="Ribos_protein_bS1-like"/>
</dbReference>
<evidence type="ECO:0000256" key="1">
    <source>
        <dbReference type="SAM" id="MobiDB-lite"/>
    </source>
</evidence>
<protein>
    <submittedName>
        <fullName evidence="3">RNA-binding transcriptional accessory protein</fullName>
    </submittedName>
</protein>
<dbReference type="InterPro" id="IPR041692">
    <property type="entry name" value="HHH_9"/>
</dbReference>
<dbReference type="InterPro" id="IPR012340">
    <property type="entry name" value="NA-bd_OB-fold"/>
</dbReference>
<dbReference type="InterPro" id="IPR055179">
    <property type="entry name" value="Tex-like_central_region"/>
</dbReference>
<dbReference type="FunFam" id="1.10.150.310:FF:000001">
    <property type="entry name" value="RNA-binding transcriptional accessory protein"/>
    <property type="match status" value="1"/>
</dbReference>
<dbReference type="SMART" id="SM00316">
    <property type="entry name" value="S1"/>
    <property type="match status" value="1"/>
</dbReference>
<feature type="region of interest" description="Disordered" evidence="1">
    <location>
        <begin position="725"/>
        <end position="805"/>
    </location>
</feature>
<dbReference type="Pfam" id="PF09371">
    <property type="entry name" value="Tex_N"/>
    <property type="match status" value="1"/>
</dbReference>
<dbReference type="FunFam" id="2.40.50.140:FF:000051">
    <property type="entry name" value="RNA-binding transcriptional accessory protein"/>
    <property type="match status" value="1"/>
</dbReference>
<reference evidence="3 4" key="1">
    <citation type="submission" date="2019-07" db="EMBL/GenBank/DDBJ databases">
        <title>Whole genome shotgun sequence of Brevifollis gellanilyticus NBRC 108608.</title>
        <authorList>
            <person name="Hosoyama A."/>
            <person name="Uohara A."/>
            <person name="Ohji S."/>
            <person name="Ichikawa N."/>
        </authorList>
    </citation>
    <scope>NUCLEOTIDE SEQUENCE [LARGE SCALE GENOMIC DNA]</scope>
    <source>
        <strain evidence="3 4">NBRC 108608</strain>
    </source>
</reference>
<dbReference type="InterPro" id="IPR032639">
    <property type="entry name" value="Tex_YqgF"/>
</dbReference>
<dbReference type="GO" id="GO:0006139">
    <property type="term" value="P:nucleobase-containing compound metabolic process"/>
    <property type="evidence" value="ECO:0007669"/>
    <property type="project" value="InterPro"/>
</dbReference>
<gene>
    <name evidence="3" type="ORF">BGE01nite_08840</name>
</gene>
<dbReference type="Gene3D" id="1.10.150.310">
    <property type="entry name" value="Tex RuvX-like domain-like"/>
    <property type="match status" value="1"/>
</dbReference>
<dbReference type="EMBL" id="BKAG01000004">
    <property type="protein sequence ID" value="GEP41593.1"/>
    <property type="molecule type" value="Genomic_DNA"/>
</dbReference>
<dbReference type="InterPro" id="IPR018974">
    <property type="entry name" value="Tex-like_N"/>
</dbReference>
<dbReference type="Gene3D" id="1.10.3500.10">
    <property type="entry name" value="Tex N-terminal region-like"/>
    <property type="match status" value="1"/>
</dbReference>
<dbReference type="PANTHER" id="PTHR10724">
    <property type="entry name" value="30S RIBOSOMAL PROTEIN S1"/>
    <property type="match status" value="1"/>
</dbReference>
<name>A0A512M4E0_9BACT</name>
<dbReference type="Pfam" id="PF17674">
    <property type="entry name" value="HHH_9"/>
    <property type="match status" value="1"/>
</dbReference>
<evidence type="ECO:0000259" key="2">
    <source>
        <dbReference type="PROSITE" id="PS50126"/>
    </source>
</evidence>
<dbReference type="OrthoDB" id="9804714at2"/>